<evidence type="ECO:0000256" key="1">
    <source>
        <dbReference type="SAM" id="MobiDB-lite"/>
    </source>
</evidence>
<organism evidence="3 4">
    <name type="scientific">Triplophysa tibetana</name>
    <dbReference type="NCBI Taxonomy" id="1572043"/>
    <lineage>
        <taxon>Eukaryota</taxon>
        <taxon>Metazoa</taxon>
        <taxon>Chordata</taxon>
        <taxon>Craniata</taxon>
        <taxon>Vertebrata</taxon>
        <taxon>Euteleostomi</taxon>
        <taxon>Actinopterygii</taxon>
        <taxon>Neopterygii</taxon>
        <taxon>Teleostei</taxon>
        <taxon>Ostariophysi</taxon>
        <taxon>Cypriniformes</taxon>
        <taxon>Nemacheilidae</taxon>
        <taxon>Triplophysa</taxon>
    </lineage>
</organism>
<keyword evidence="4" id="KW-1185">Reference proteome</keyword>
<dbReference type="AlphaFoldDB" id="A0A5A9PVI1"/>
<gene>
    <name evidence="3" type="ORF">E1301_Tti014807</name>
</gene>
<reference evidence="3 4" key="1">
    <citation type="journal article" date="2019" name="Mol. Ecol. Resour.">
        <title>Chromosome-level genome assembly of Triplophysa tibetana, a fish adapted to the harsh high-altitude environment of the Tibetan Plateau.</title>
        <authorList>
            <person name="Yang X."/>
            <person name="Liu H."/>
            <person name="Ma Z."/>
            <person name="Zou Y."/>
            <person name="Zou M."/>
            <person name="Mao Y."/>
            <person name="Li X."/>
            <person name="Wang H."/>
            <person name="Chen T."/>
            <person name="Wang W."/>
            <person name="Yang R."/>
        </authorList>
    </citation>
    <scope>NUCLEOTIDE SEQUENCE [LARGE SCALE GENOMIC DNA]</scope>
    <source>
        <strain evidence="3">TTIB1903HZAU</strain>
        <tissue evidence="3">Muscle</tissue>
    </source>
</reference>
<accession>A0A5A9PVI1</accession>
<feature type="chain" id="PRO_5022939762" description="SEA domain-containing protein" evidence="2">
    <location>
        <begin position="26"/>
        <end position="148"/>
    </location>
</feature>
<evidence type="ECO:0000256" key="2">
    <source>
        <dbReference type="SAM" id="SignalP"/>
    </source>
</evidence>
<proteinExistence type="predicted"/>
<evidence type="ECO:0000313" key="4">
    <source>
        <dbReference type="Proteomes" id="UP000324632"/>
    </source>
</evidence>
<feature type="compositionally biased region" description="Polar residues" evidence="1">
    <location>
        <begin position="81"/>
        <end position="92"/>
    </location>
</feature>
<dbReference type="Proteomes" id="UP000324632">
    <property type="component" value="Chromosome 1"/>
</dbReference>
<feature type="region of interest" description="Disordered" evidence="1">
    <location>
        <begin position="28"/>
        <end position="92"/>
    </location>
</feature>
<protein>
    <recommendedName>
        <fullName evidence="5">SEA domain-containing protein</fullName>
    </recommendedName>
</protein>
<evidence type="ECO:0000313" key="3">
    <source>
        <dbReference type="EMBL" id="KAA0724911.1"/>
    </source>
</evidence>
<feature type="signal peptide" evidence="2">
    <location>
        <begin position="1"/>
        <end position="25"/>
    </location>
</feature>
<comment type="caution">
    <text evidence="3">The sequence shown here is derived from an EMBL/GenBank/DDBJ whole genome shotgun (WGS) entry which is preliminary data.</text>
</comment>
<dbReference type="EMBL" id="SOYY01000001">
    <property type="protein sequence ID" value="KAA0724911.1"/>
    <property type="molecule type" value="Genomic_DNA"/>
</dbReference>
<sequence>MGISQIYLLAFISVLSLVTPQQTSALVTSTTTSTPPSMTPQQTSESVTSTTTSNTPLMTPQQTTESVTSTTTSNTPLITPEQTSESVRSTTSTLSKNVVGLQMKVTSYLDLTDNGNLAVVLEQIKNELVNRGLSSYVQISARRVKKIP</sequence>
<name>A0A5A9PVI1_9TELE</name>
<keyword evidence="2" id="KW-0732">Signal</keyword>
<evidence type="ECO:0008006" key="5">
    <source>
        <dbReference type="Google" id="ProtNLM"/>
    </source>
</evidence>
<feature type="compositionally biased region" description="Low complexity" evidence="1">
    <location>
        <begin position="28"/>
        <end position="80"/>
    </location>
</feature>